<dbReference type="InterPro" id="IPR025738">
    <property type="entry name" value="BatD"/>
</dbReference>
<dbReference type="InterPro" id="IPR057699">
    <property type="entry name" value="DUF7939"/>
</dbReference>
<name>A0ABT9GZB3_9GAMM</name>
<keyword evidence="2" id="KW-0732">Signal</keyword>
<evidence type="ECO:0000313" key="5">
    <source>
        <dbReference type="Proteomes" id="UP001231616"/>
    </source>
</evidence>
<proteinExistence type="predicted"/>
<dbReference type="Proteomes" id="UP001231616">
    <property type="component" value="Unassembled WGS sequence"/>
</dbReference>
<dbReference type="Pfam" id="PF25607">
    <property type="entry name" value="DUF7939"/>
    <property type="match status" value="1"/>
</dbReference>
<reference evidence="4 5" key="1">
    <citation type="submission" date="2023-08" db="EMBL/GenBank/DDBJ databases">
        <authorList>
            <person name="Joshi A."/>
            <person name="Thite S."/>
        </authorList>
    </citation>
    <scope>NUCLEOTIDE SEQUENCE [LARGE SCALE GENOMIC DNA]</scope>
    <source>
        <strain evidence="4 5">AC40</strain>
    </source>
</reference>
<accession>A0ABT9GZB3</accession>
<feature type="compositionally biased region" description="Polar residues" evidence="1">
    <location>
        <begin position="380"/>
        <end position="393"/>
    </location>
</feature>
<dbReference type="Pfam" id="PF13584">
    <property type="entry name" value="BatD"/>
    <property type="match status" value="2"/>
</dbReference>
<feature type="region of interest" description="Disordered" evidence="1">
    <location>
        <begin position="376"/>
        <end position="397"/>
    </location>
</feature>
<feature type="domain" description="DUF7939" evidence="3">
    <location>
        <begin position="451"/>
        <end position="527"/>
    </location>
</feature>
<dbReference type="EMBL" id="JAUZVZ010000011">
    <property type="protein sequence ID" value="MDP4536404.1"/>
    <property type="molecule type" value="Genomic_DNA"/>
</dbReference>
<keyword evidence="5" id="KW-1185">Reference proteome</keyword>
<dbReference type="PANTHER" id="PTHR40940:SF1">
    <property type="entry name" value="PROTEIN BATD"/>
    <property type="match status" value="1"/>
</dbReference>
<feature type="chain" id="PRO_5047374616" evidence="2">
    <location>
        <begin position="20"/>
        <end position="544"/>
    </location>
</feature>
<evidence type="ECO:0000256" key="2">
    <source>
        <dbReference type="SAM" id="SignalP"/>
    </source>
</evidence>
<feature type="signal peptide" evidence="2">
    <location>
        <begin position="1"/>
        <end position="19"/>
    </location>
</feature>
<evidence type="ECO:0000259" key="3">
    <source>
        <dbReference type="Pfam" id="PF25607"/>
    </source>
</evidence>
<sequence length="544" mass="60499">MVKLGCFFALLLASWPLWALTQLTAQLDKNPAMVGEAIVLEVTADARLSAEQLNFRVLENDFRITAPSVSQSTRVVNGQASHSTSWRLSLFAREPGQYTIPAFTVNNVSSSPIELEVLAANQSDAGQPELFLQAELAQDTWYVQQSGYYTLTIYFQGDLQRGSLTEPSMEGATIQQIGNDEEGSELVNGTRYRTITRRFAVIPQRSGDFVIKAPEFTGEMLDRDSARYNYFARTKTIMQRADDLDVSVRAAPHDFPGSWLVAGLVTLNEEWSQEPAEFTVGEPITRTITLSGVDLAPNQLPDIQIPYPDGLRLYPQTPNSQGAQRNGRLVAQKTFSSAIIPATEGTLELPEVKIPWWNSQRDQLEYATIPARQIQVKPGQVSQQPLPASVTDSRSGDEPTPIIAVSQWAWTHSSTAVLLGWLASLLLFWRLRRGANKSQSPAASPPYNHSTLKKACQHNQPAVARDALLYWARQQIQADILSISELAAWVDEPLSIEINKLNKAIYHPAGGEWQGQDLWQAWKNYQPTMNKKASSESLTSLYPQ</sequence>
<dbReference type="PANTHER" id="PTHR40940">
    <property type="entry name" value="PROTEIN BATD-RELATED"/>
    <property type="match status" value="1"/>
</dbReference>
<evidence type="ECO:0000313" key="4">
    <source>
        <dbReference type="EMBL" id="MDP4536404.1"/>
    </source>
</evidence>
<organism evidence="4 5">
    <name type="scientific">Alkalimonas collagenimarina</name>
    <dbReference type="NCBI Taxonomy" id="400390"/>
    <lineage>
        <taxon>Bacteria</taxon>
        <taxon>Pseudomonadati</taxon>
        <taxon>Pseudomonadota</taxon>
        <taxon>Gammaproteobacteria</taxon>
        <taxon>Alkalimonas</taxon>
    </lineage>
</organism>
<evidence type="ECO:0000256" key="1">
    <source>
        <dbReference type="SAM" id="MobiDB-lite"/>
    </source>
</evidence>
<gene>
    <name evidence="4" type="ORF">Q3O60_09415</name>
</gene>
<comment type="caution">
    <text evidence="4">The sequence shown here is derived from an EMBL/GenBank/DDBJ whole genome shotgun (WGS) entry which is preliminary data.</text>
</comment>
<dbReference type="RefSeq" id="WP_305893669.1">
    <property type="nucleotide sequence ID" value="NZ_JAUZVZ010000011.1"/>
</dbReference>
<protein>
    <submittedName>
        <fullName evidence="4">BatD family protein</fullName>
    </submittedName>
</protein>